<feature type="compositionally biased region" description="Basic and acidic residues" evidence="1">
    <location>
        <begin position="11"/>
        <end position="20"/>
    </location>
</feature>
<accession>A0AA35L196</accession>
<dbReference type="AlphaFoldDB" id="A0AA35L196"/>
<keyword evidence="3" id="KW-1185">Reference proteome</keyword>
<dbReference type="Proteomes" id="UP001178461">
    <property type="component" value="Chromosome 11"/>
</dbReference>
<feature type="compositionally biased region" description="Low complexity" evidence="1">
    <location>
        <begin position="1"/>
        <end position="10"/>
    </location>
</feature>
<gene>
    <name evidence="2" type="ORF">PODLI_1B042103</name>
</gene>
<feature type="compositionally biased region" description="Basic and acidic residues" evidence="1">
    <location>
        <begin position="153"/>
        <end position="163"/>
    </location>
</feature>
<name>A0AA35L196_9SAUR</name>
<evidence type="ECO:0000313" key="3">
    <source>
        <dbReference type="Proteomes" id="UP001178461"/>
    </source>
</evidence>
<feature type="region of interest" description="Disordered" evidence="1">
    <location>
        <begin position="1"/>
        <end position="165"/>
    </location>
</feature>
<feature type="compositionally biased region" description="Low complexity" evidence="1">
    <location>
        <begin position="73"/>
        <end position="84"/>
    </location>
</feature>
<sequence>MAGLCPPGGLEHLELGRLRDPPGSSSGGVIVGASSPSPPPSSCSPSPPLSSCSRQAWSRDNPGFEPKEEAGEAARAAGGSAAAGPVLQMGVVEWGRGGAPSPSEPDAQRPGGPAESGRQRRRRWHGEKEEGGGEGEGQWPCSAGGAPMPTPRFPHEETGEDVAKQPPPHRLAWAKGMAHRLRAQDMARLGDNLESILLIFLKLLRRFRSCKALNYKEYLGTKNKDSSRRKAFLLQNLISGSRCVPYRKRS</sequence>
<dbReference type="EMBL" id="OX395136">
    <property type="protein sequence ID" value="CAI5787293.1"/>
    <property type="molecule type" value="Genomic_DNA"/>
</dbReference>
<evidence type="ECO:0000256" key="1">
    <source>
        <dbReference type="SAM" id="MobiDB-lite"/>
    </source>
</evidence>
<protein>
    <submittedName>
        <fullName evidence="2">Uncharacterized protein</fullName>
    </submittedName>
</protein>
<reference evidence="2" key="1">
    <citation type="submission" date="2022-12" db="EMBL/GenBank/DDBJ databases">
        <authorList>
            <person name="Alioto T."/>
            <person name="Alioto T."/>
            <person name="Gomez Garrido J."/>
        </authorList>
    </citation>
    <scope>NUCLEOTIDE SEQUENCE</scope>
</reference>
<organism evidence="2 3">
    <name type="scientific">Podarcis lilfordi</name>
    <name type="common">Lilford's wall lizard</name>
    <dbReference type="NCBI Taxonomy" id="74358"/>
    <lineage>
        <taxon>Eukaryota</taxon>
        <taxon>Metazoa</taxon>
        <taxon>Chordata</taxon>
        <taxon>Craniata</taxon>
        <taxon>Vertebrata</taxon>
        <taxon>Euteleostomi</taxon>
        <taxon>Lepidosauria</taxon>
        <taxon>Squamata</taxon>
        <taxon>Bifurcata</taxon>
        <taxon>Unidentata</taxon>
        <taxon>Episquamata</taxon>
        <taxon>Laterata</taxon>
        <taxon>Lacertibaenia</taxon>
        <taxon>Lacertidae</taxon>
        <taxon>Podarcis</taxon>
    </lineage>
</organism>
<proteinExistence type="predicted"/>
<feature type="compositionally biased region" description="Pro residues" evidence="1">
    <location>
        <begin position="36"/>
        <end position="48"/>
    </location>
</feature>
<evidence type="ECO:0000313" key="2">
    <source>
        <dbReference type="EMBL" id="CAI5787293.1"/>
    </source>
</evidence>